<gene>
    <name evidence="7" type="ORF">LWI29_007386</name>
</gene>
<dbReference type="EMBL" id="JAUESC010000003">
    <property type="protein sequence ID" value="KAK0599661.1"/>
    <property type="molecule type" value="Genomic_DNA"/>
</dbReference>
<sequence length="98" mass="10956">MKISRGAAKGLEYLHESASQPVIYRDFKASNILLDKDFSAKLSDFGLAKLGSPGPVNHRVEQANAVAGDRLNKEEERIHYAGNWPTWTHLVNMITCKM</sequence>
<dbReference type="InterPro" id="IPR000719">
    <property type="entry name" value="Prot_kinase_dom"/>
</dbReference>
<feature type="domain" description="Protein kinase" evidence="6">
    <location>
        <begin position="1"/>
        <end position="98"/>
    </location>
</feature>
<dbReference type="PANTHER" id="PTHR47985:SF39">
    <property type="entry name" value="SERINE_THREONINE-PROTEIN KINASE PBL23-RELATED"/>
    <property type="match status" value="1"/>
</dbReference>
<dbReference type="GO" id="GO:0005524">
    <property type="term" value="F:ATP binding"/>
    <property type="evidence" value="ECO:0007669"/>
    <property type="project" value="InterPro"/>
</dbReference>
<dbReference type="GO" id="GO:0004674">
    <property type="term" value="F:protein serine/threonine kinase activity"/>
    <property type="evidence" value="ECO:0007669"/>
    <property type="project" value="UniProtKB-KW"/>
</dbReference>
<keyword evidence="5" id="KW-0449">Lipoprotein</keyword>
<dbReference type="PANTHER" id="PTHR47985">
    <property type="entry name" value="OS07G0668900 PROTEIN"/>
    <property type="match status" value="1"/>
</dbReference>
<dbReference type="SUPFAM" id="SSF56112">
    <property type="entry name" value="Protein kinase-like (PK-like)"/>
    <property type="match status" value="1"/>
</dbReference>
<dbReference type="AlphaFoldDB" id="A0AA39SUS8"/>
<keyword evidence="2" id="KW-1003">Cell membrane</keyword>
<name>A0AA39SUS8_ACESA</name>
<reference evidence="7" key="1">
    <citation type="journal article" date="2022" name="Plant J.">
        <title>Strategies of tolerance reflected in two North American maple genomes.</title>
        <authorList>
            <person name="McEvoy S.L."/>
            <person name="Sezen U.U."/>
            <person name="Trouern-Trend A."/>
            <person name="McMahon S.M."/>
            <person name="Schaberg P.G."/>
            <person name="Yang J."/>
            <person name="Wegrzyn J.L."/>
            <person name="Swenson N.G."/>
        </authorList>
    </citation>
    <scope>NUCLEOTIDE SEQUENCE</scope>
    <source>
        <strain evidence="7">NS2018</strain>
    </source>
</reference>
<dbReference type="PROSITE" id="PS50011">
    <property type="entry name" value="PROTEIN_KINASE_DOM"/>
    <property type="match status" value="1"/>
</dbReference>
<keyword evidence="3" id="KW-0723">Serine/threonine-protein kinase</keyword>
<evidence type="ECO:0000256" key="5">
    <source>
        <dbReference type="ARBA" id="ARBA00023288"/>
    </source>
</evidence>
<dbReference type="PROSITE" id="PS00108">
    <property type="entry name" value="PROTEIN_KINASE_ST"/>
    <property type="match status" value="1"/>
</dbReference>
<evidence type="ECO:0000313" key="7">
    <source>
        <dbReference type="EMBL" id="KAK0599661.1"/>
    </source>
</evidence>
<dbReference type="GO" id="GO:0005886">
    <property type="term" value="C:plasma membrane"/>
    <property type="evidence" value="ECO:0007669"/>
    <property type="project" value="UniProtKB-SubCell"/>
</dbReference>
<dbReference type="InterPro" id="IPR008271">
    <property type="entry name" value="Ser/Thr_kinase_AS"/>
</dbReference>
<keyword evidence="4" id="KW-0472">Membrane</keyword>
<keyword evidence="3" id="KW-0808">Transferase</keyword>
<comment type="subcellular location">
    <subcellularLocation>
        <location evidence="1">Cell membrane</location>
        <topology evidence="1">Lipid-anchor</topology>
    </subcellularLocation>
</comment>
<dbReference type="Pfam" id="PF00069">
    <property type="entry name" value="Pkinase"/>
    <property type="match status" value="1"/>
</dbReference>
<evidence type="ECO:0000256" key="4">
    <source>
        <dbReference type="ARBA" id="ARBA00023136"/>
    </source>
</evidence>
<comment type="caution">
    <text evidence="7">The sequence shown here is derived from an EMBL/GenBank/DDBJ whole genome shotgun (WGS) entry which is preliminary data.</text>
</comment>
<dbReference type="Gene3D" id="1.10.510.10">
    <property type="entry name" value="Transferase(Phosphotransferase) domain 1"/>
    <property type="match status" value="1"/>
</dbReference>
<dbReference type="Proteomes" id="UP001168877">
    <property type="component" value="Unassembled WGS sequence"/>
</dbReference>
<dbReference type="InterPro" id="IPR011009">
    <property type="entry name" value="Kinase-like_dom_sf"/>
</dbReference>
<reference evidence="7" key="2">
    <citation type="submission" date="2023-06" db="EMBL/GenBank/DDBJ databases">
        <authorList>
            <person name="Swenson N.G."/>
            <person name="Wegrzyn J.L."/>
            <person name="Mcevoy S.L."/>
        </authorList>
    </citation>
    <scope>NUCLEOTIDE SEQUENCE</scope>
    <source>
        <strain evidence="7">NS2018</strain>
        <tissue evidence="7">Leaf</tissue>
    </source>
</reference>
<evidence type="ECO:0000259" key="6">
    <source>
        <dbReference type="PROSITE" id="PS50011"/>
    </source>
</evidence>
<evidence type="ECO:0000313" key="8">
    <source>
        <dbReference type="Proteomes" id="UP001168877"/>
    </source>
</evidence>
<evidence type="ECO:0000256" key="1">
    <source>
        <dbReference type="ARBA" id="ARBA00004193"/>
    </source>
</evidence>
<evidence type="ECO:0000256" key="2">
    <source>
        <dbReference type="ARBA" id="ARBA00022475"/>
    </source>
</evidence>
<accession>A0AA39SUS8</accession>
<protein>
    <recommendedName>
        <fullName evidence="6">Protein kinase domain-containing protein</fullName>
    </recommendedName>
</protein>
<organism evidence="7 8">
    <name type="scientific">Acer saccharum</name>
    <name type="common">Sugar maple</name>
    <dbReference type="NCBI Taxonomy" id="4024"/>
    <lineage>
        <taxon>Eukaryota</taxon>
        <taxon>Viridiplantae</taxon>
        <taxon>Streptophyta</taxon>
        <taxon>Embryophyta</taxon>
        <taxon>Tracheophyta</taxon>
        <taxon>Spermatophyta</taxon>
        <taxon>Magnoliopsida</taxon>
        <taxon>eudicotyledons</taxon>
        <taxon>Gunneridae</taxon>
        <taxon>Pentapetalae</taxon>
        <taxon>rosids</taxon>
        <taxon>malvids</taxon>
        <taxon>Sapindales</taxon>
        <taxon>Sapindaceae</taxon>
        <taxon>Hippocastanoideae</taxon>
        <taxon>Acereae</taxon>
        <taxon>Acer</taxon>
    </lineage>
</organism>
<evidence type="ECO:0000256" key="3">
    <source>
        <dbReference type="ARBA" id="ARBA00022527"/>
    </source>
</evidence>
<proteinExistence type="predicted"/>
<keyword evidence="3" id="KW-0418">Kinase</keyword>
<keyword evidence="8" id="KW-1185">Reference proteome</keyword>